<dbReference type="InterPro" id="IPR017871">
    <property type="entry name" value="ABC_transporter-like_CS"/>
</dbReference>
<name>A0A9D1L3Z4_9BACT</name>
<dbReference type="CDD" id="cd18548">
    <property type="entry name" value="ABC_6TM_Tm287_like"/>
    <property type="match status" value="1"/>
</dbReference>
<keyword evidence="9 10" id="KW-0472">Membrane</keyword>
<dbReference type="GO" id="GO:0005886">
    <property type="term" value="C:plasma membrane"/>
    <property type="evidence" value="ECO:0007669"/>
    <property type="project" value="UniProtKB-SubCell"/>
</dbReference>
<dbReference type="InterPro" id="IPR011527">
    <property type="entry name" value="ABC1_TM_dom"/>
</dbReference>
<dbReference type="PROSITE" id="PS50893">
    <property type="entry name" value="ABC_TRANSPORTER_2"/>
    <property type="match status" value="1"/>
</dbReference>
<evidence type="ECO:0000256" key="2">
    <source>
        <dbReference type="ARBA" id="ARBA00005417"/>
    </source>
</evidence>
<dbReference type="InterPro" id="IPR039421">
    <property type="entry name" value="Type_1_exporter"/>
</dbReference>
<dbReference type="PANTHER" id="PTHR43394:SF1">
    <property type="entry name" value="ATP-BINDING CASSETTE SUB-FAMILY B MEMBER 10, MITOCHONDRIAL"/>
    <property type="match status" value="1"/>
</dbReference>
<feature type="transmembrane region" description="Helical" evidence="10">
    <location>
        <begin position="266"/>
        <end position="287"/>
    </location>
</feature>
<dbReference type="InterPro" id="IPR027417">
    <property type="entry name" value="P-loop_NTPase"/>
</dbReference>
<evidence type="ECO:0000256" key="9">
    <source>
        <dbReference type="ARBA" id="ARBA00023136"/>
    </source>
</evidence>
<evidence type="ECO:0000256" key="6">
    <source>
        <dbReference type="ARBA" id="ARBA00022741"/>
    </source>
</evidence>
<reference evidence="13" key="2">
    <citation type="journal article" date="2021" name="PeerJ">
        <title>Extensive microbial diversity within the chicken gut microbiome revealed by metagenomics and culture.</title>
        <authorList>
            <person name="Gilroy R."/>
            <person name="Ravi A."/>
            <person name="Getino M."/>
            <person name="Pursley I."/>
            <person name="Horton D.L."/>
            <person name="Alikhan N.F."/>
            <person name="Baker D."/>
            <person name="Gharbi K."/>
            <person name="Hall N."/>
            <person name="Watson M."/>
            <person name="Adriaenssens E.M."/>
            <person name="Foster-Nyarko E."/>
            <person name="Jarju S."/>
            <person name="Secka A."/>
            <person name="Antonio M."/>
            <person name="Oren A."/>
            <person name="Chaudhuri R.R."/>
            <person name="La Ragione R."/>
            <person name="Hildebrand F."/>
            <person name="Pallen M.J."/>
        </authorList>
    </citation>
    <scope>NUCLEOTIDE SEQUENCE</scope>
    <source>
        <strain evidence="13">CHK197-8231</strain>
    </source>
</reference>
<dbReference type="InterPro" id="IPR036640">
    <property type="entry name" value="ABC1_TM_sf"/>
</dbReference>
<feature type="transmembrane region" description="Helical" evidence="10">
    <location>
        <begin position="192"/>
        <end position="217"/>
    </location>
</feature>
<dbReference type="Gene3D" id="1.20.1560.10">
    <property type="entry name" value="ABC transporter type 1, transmembrane domain"/>
    <property type="match status" value="1"/>
</dbReference>
<evidence type="ECO:0000256" key="1">
    <source>
        <dbReference type="ARBA" id="ARBA00004651"/>
    </source>
</evidence>
<evidence type="ECO:0000256" key="8">
    <source>
        <dbReference type="ARBA" id="ARBA00022989"/>
    </source>
</evidence>
<feature type="transmembrane region" description="Helical" evidence="10">
    <location>
        <begin position="299"/>
        <end position="318"/>
    </location>
</feature>
<feature type="transmembrane region" description="Helical" evidence="10">
    <location>
        <begin position="378"/>
        <end position="397"/>
    </location>
</feature>
<dbReference type="GO" id="GO:0005524">
    <property type="term" value="F:ATP binding"/>
    <property type="evidence" value="ECO:0007669"/>
    <property type="project" value="UniProtKB-KW"/>
</dbReference>
<comment type="similarity">
    <text evidence="2">Belongs to the ABC transporter superfamily.</text>
</comment>
<dbReference type="FunFam" id="3.40.50.300:FF:000854">
    <property type="entry name" value="Multidrug ABC transporter ATP-binding protein"/>
    <property type="match status" value="1"/>
</dbReference>
<organism evidence="13 14">
    <name type="scientific">Candidatus Fimihabitans intestinipullorum</name>
    <dbReference type="NCBI Taxonomy" id="2840820"/>
    <lineage>
        <taxon>Bacteria</taxon>
        <taxon>Bacillati</taxon>
        <taxon>Mycoplasmatota</taxon>
        <taxon>Mycoplasmatota incertae sedis</taxon>
        <taxon>Candidatus Fimihabitans</taxon>
    </lineage>
</organism>
<keyword evidence="4" id="KW-1003">Cell membrane</keyword>
<evidence type="ECO:0000259" key="11">
    <source>
        <dbReference type="PROSITE" id="PS50893"/>
    </source>
</evidence>
<comment type="subcellular location">
    <subcellularLocation>
        <location evidence="1">Cell membrane</location>
        <topology evidence="1">Multi-pass membrane protein</topology>
    </subcellularLocation>
</comment>
<dbReference type="InterPro" id="IPR003439">
    <property type="entry name" value="ABC_transporter-like_ATP-bd"/>
</dbReference>
<keyword evidence="7 13" id="KW-0067">ATP-binding</keyword>
<evidence type="ECO:0000313" key="13">
    <source>
        <dbReference type="EMBL" id="HIU22522.1"/>
    </source>
</evidence>
<dbReference type="Gene3D" id="3.40.50.300">
    <property type="entry name" value="P-loop containing nucleotide triphosphate hydrolases"/>
    <property type="match status" value="1"/>
</dbReference>
<keyword evidence="6" id="KW-0547">Nucleotide-binding</keyword>
<keyword evidence="3" id="KW-0813">Transport</keyword>
<reference evidence="13" key="1">
    <citation type="submission" date="2020-10" db="EMBL/GenBank/DDBJ databases">
        <authorList>
            <person name="Gilroy R."/>
        </authorList>
    </citation>
    <scope>NUCLEOTIDE SEQUENCE</scope>
    <source>
        <strain evidence="13">CHK197-8231</strain>
    </source>
</reference>
<dbReference type="SUPFAM" id="SSF52540">
    <property type="entry name" value="P-loop containing nucleoside triphosphate hydrolases"/>
    <property type="match status" value="1"/>
</dbReference>
<evidence type="ECO:0000256" key="7">
    <source>
        <dbReference type="ARBA" id="ARBA00022840"/>
    </source>
</evidence>
<dbReference type="GO" id="GO:0016887">
    <property type="term" value="F:ATP hydrolysis activity"/>
    <property type="evidence" value="ECO:0007669"/>
    <property type="project" value="InterPro"/>
</dbReference>
<dbReference type="PROSITE" id="PS50929">
    <property type="entry name" value="ABC_TM1F"/>
    <property type="match status" value="1"/>
</dbReference>
<dbReference type="InterPro" id="IPR003593">
    <property type="entry name" value="AAA+_ATPase"/>
</dbReference>
<evidence type="ECO:0000256" key="3">
    <source>
        <dbReference type="ARBA" id="ARBA00022448"/>
    </source>
</evidence>
<dbReference type="SMART" id="SM00382">
    <property type="entry name" value="AAA"/>
    <property type="match status" value="1"/>
</dbReference>
<sequence>MLKVFRYLKSSILSILAIILLLFLQAWCDLTLPEYTSKIVNVGVQQSGIENAAITEMGESTYQKIMLFLDEKDQKYVAKSYEKDGSYKDETIYKRKDGVDQEKLGDILAEPMMLISYASDPEASKMLQLPEGVDLFQMLSVMPEAQKKEMMKEIDKKMEEIPETIVDQAAVAYSKTELIRIGVDTDQMQTNYIFITGAKMLGLALIIMLDGILIVFIGSRMAARLSKTLREKVFHKVLDFSKTEMKELSASSLITRTTNDIQQVQMVIVFLLRVVFYAPIIAVGGLIKAMNTNASMTYIIGIAVLSISILVIVMFGIAMPKMKKMQKMVDRLNQVTREILTGLPVVRAFANEKHEEERFDGVNDRLTRLTRFVGRTMSFMMPAMMFIMNMICLLIVWKGANGVDTGTMQVGDIMAYIQYTMQIIMAFLMISMMSIMLPRASVSAKRINEVLEHDIAIKDPKVKKAFDPKKRGTVEFKNVCFRYPDADYDVLTDINFVAEPGKTTAFIGSTGSGKSTVVNLIPRFFDVSKGSILIDGVDIREVGVHELRDKIGFVPQKGVLFSGTIESNIKYGNDHITDKMMKESARVAQATEFIEAQEKGYQAPISQGGTNVSGGQKQRLAIARALAKDPDIFVFDDSFSALDFKTDAKLRAELAKITKKKTVLIVAQRISTIMNADEIIVLNEGEVAGKGTHQELMKTCGVYREIALSQLSKEELDYE</sequence>
<dbReference type="EMBL" id="DVML01000017">
    <property type="protein sequence ID" value="HIU22522.1"/>
    <property type="molecule type" value="Genomic_DNA"/>
</dbReference>
<dbReference type="GO" id="GO:0015421">
    <property type="term" value="F:ABC-type oligopeptide transporter activity"/>
    <property type="evidence" value="ECO:0007669"/>
    <property type="project" value="TreeGrafter"/>
</dbReference>
<dbReference type="AlphaFoldDB" id="A0A9D1L3Z4"/>
<evidence type="ECO:0000313" key="14">
    <source>
        <dbReference type="Proteomes" id="UP000824087"/>
    </source>
</evidence>
<dbReference type="SUPFAM" id="SSF90123">
    <property type="entry name" value="ABC transporter transmembrane region"/>
    <property type="match status" value="1"/>
</dbReference>
<evidence type="ECO:0000256" key="10">
    <source>
        <dbReference type="SAM" id="Phobius"/>
    </source>
</evidence>
<gene>
    <name evidence="13" type="ORF">IAD49_02950</name>
</gene>
<feature type="domain" description="ABC transporter" evidence="11">
    <location>
        <begin position="474"/>
        <end position="709"/>
    </location>
</feature>
<dbReference type="PANTHER" id="PTHR43394">
    <property type="entry name" value="ATP-DEPENDENT PERMEASE MDL1, MITOCHONDRIAL"/>
    <property type="match status" value="1"/>
</dbReference>
<evidence type="ECO:0000256" key="4">
    <source>
        <dbReference type="ARBA" id="ARBA00022475"/>
    </source>
</evidence>
<dbReference type="Pfam" id="PF00664">
    <property type="entry name" value="ABC_membrane"/>
    <property type="match status" value="1"/>
</dbReference>
<protein>
    <submittedName>
        <fullName evidence="13">ABC transporter ATP-binding protein</fullName>
    </submittedName>
</protein>
<accession>A0A9D1L3Z4</accession>
<dbReference type="Proteomes" id="UP000824087">
    <property type="component" value="Unassembled WGS sequence"/>
</dbReference>
<comment type="caution">
    <text evidence="13">The sequence shown here is derived from an EMBL/GenBank/DDBJ whole genome shotgun (WGS) entry which is preliminary data.</text>
</comment>
<dbReference type="Pfam" id="PF00005">
    <property type="entry name" value="ABC_tran"/>
    <property type="match status" value="1"/>
</dbReference>
<proteinExistence type="inferred from homology"/>
<keyword evidence="5 10" id="KW-0812">Transmembrane</keyword>
<evidence type="ECO:0000259" key="12">
    <source>
        <dbReference type="PROSITE" id="PS50929"/>
    </source>
</evidence>
<evidence type="ECO:0000256" key="5">
    <source>
        <dbReference type="ARBA" id="ARBA00022692"/>
    </source>
</evidence>
<dbReference type="PROSITE" id="PS00211">
    <property type="entry name" value="ABC_TRANSPORTER_1"/>
    <property type="match status" value="1"/>
</dbReference>
<feature type="transmembrane region" description="Helical" evidence="10">
    <location>
        <begin position="417"/>
        <end position="437"/>
    </location>
</feature>
<keyword evidence="8 10" id="KW-1133">Transmembrane helix</keyword>
<feature type="domain" description="ABC transmembrane type-1" evidence="12">
    <location>
        <begin position="165"/>
        <end position="439"/>
    </location>
</feature>